<dbReference type="STRING" id="1037660.A0A066WFX4"/>
<proteinExistence type="predicted"/>
<dbReference type="AlphaFoldDB" id="A0A066WFX4"/>
<organism evidence="1 2">
    <name type="scientific">Tilletiaria anomala (strain ATCC 24038 / CBS 436.72 / UBC 951)</name>
    <dbReference type="NCBI Taxonomy" id="1037660"/>
    <lineage>
        <taxon>Eukaryota</taxon>
        <taxon>Fungi</taxon>
        <taxon>Dikarya</taxon>
        <taxon>Basidiomycota</taxon>
        <taxon>Ustilaginomycotina</taxon>
        <taxon>Exobasidiomycetes</taxon>
        <taxon>Georgefischeriales</taxon>
        <taxon>Tilletiariaceae</taxon>
        <taxon>Tilletiaria</taxon>
    </lineage>
</organism>
<accession>A0A066WFX4</accession>
<sequence length="124" mass="13859">MLLEFFSTNDLGATQHCVGIQICCNINTNSILDDQATCPESILRSFDTLECKVVVPPFMNTQKHMDACETIETEHINPEIVGSLLYLALETQPDLAYRVARAREDSAELAAPALQVAKRIMRYI</sequence>
<dbReference type="HOGENOM" id="CLU_2005491_0_0_1"/>
<evidence type="ECO:0000313" key="1">
    <source>
        <dbReference type="EMBL" id="KDN52837.1"/>
    </source>
</evidence>
<dbReference type="EMBL" id="JMSN01000006">
    <property type="protein sequence ID" value="KDN52837.1"/>
    <property type="molecule type" value="Genomic_DNA"/>
</dbReference>
<evidence type="ECO:0000313" key="2">
    <source>
        <dbReference type="Proteomes" id="UP000027361"/>
    </source>
</evidence>
<comment type="caution">
    <text evidence="1">The sequence shown here is derived from an EMBL/GenBank/DDBJ whole genome shotgun (WGS) entry which is preliminary data.</text>
</comment>
<dbReference type="OrthoDB" id="3344688at2759"/>
<dbReference type="InParanoid" id="A0A066WFX4"/>
<dbReference type="GeneID" id="25265573"/>
<gene>
    <name evidence="1" type="ORF">K437DRAFT_261052</name>
</gene>
<keyword evidence="2" id="KW-1185">Reference proteome</keyword>
<name>A0A066WFX4_TILAU</name>
<reference evidence="1 2" key="1">
    <citation type="submission" date="2014-05" db="EMBL/GenBank/DDBJ databases">
        <title>Draft genome sequence of a rare smut relative, Tilletiaria anomala UBC 951.</title>
        <authorList>
            <consortium name="DOE Joint Genome Institute"/>
            <person name="Toome M."/>
            <person name="Kuo A."/>
            <person name="Henrissat B."/>
            <person name="Lipzen A."/>
            <person name="Tritt A."/>
            <person name="Yoshinaga Y."/>
            <person name="Zane M."/>
            <person name="Barry K."/>
            <person name="Grigoriev I.V."/>
            <person name="Spatafora J.W."/>
            <person name="Aimea M.C."/>
        </authorList>
    </citation>
    <scope>NUCLEOTIDE SEQUENCE [LARGE SCALE GENOMIC DNA]</scope>
    <source>
        <strain evidence="1 2">UBC 951</strain>
    </source>
</reference>
<protein>
    <submittedName>
        <fullName evidence="1">Uncharacterized protein</fullName>
    </submittedName>
</protein>
<dbReference type="RefSeq" id="XP_013245676.1">
    <property type="nucleotide sequence ID" value="XM_013390222.1"/>
</dbReference>
<dbReference type="Proteomes" id="UP000027361">
    <property type="component" value="Unassembled WGS sequence"/>
</dbReference>